<gene>
    <name evidence="1" type="ORF">D623_10035067</name>
</gene>
<dbReference type="Proteomes" id="UP000052978">
    <property type="component" value="Unassembled WGS sequence"/>
</dbReference>
<keyword evidence="2" id="KW-1185">Reference proteome</keyword>
<sequence length="62" mass="6721">MSWPPLPSTGDCIMLKASLQEWDCSAQTLRAAGENQESQGAEQRQGLSVHVTFVLLPSGSQF</sequence>
<evidence type="ECO:0000313" key="1">
    <source>
        <dbReference type="EMBL" id="EPQ02374.1"/>
    </source>
</evidence>
<dbReference type="AlphaFoldDB" id="S7MDQ5"/>
<reference evidence="1 2" key="1">
    <citation type="journal article" date="2013" name="Nat. Commun.">
        <title>Genome analysis reveals insights into physiology and longevity of the Brandt's bat Myotis brandtii.</title>
        <authorList>
            <person name="Seim I."/>
            <person name="Fang X."/>
            <person name="Xiong Z."/>
            <person name="Lobanov A.V."/>
            <person name="Huang Z."/>
            <person name="Ma S."/>
            <person name="Feng Y."/>
            <person name="Turanov A.A."/>
            <person name="Zhu Y."/>
            <person name="Lenz T.L."/>
            <person name="Gerashchenko M.V."/>
            <person name="Fan D."/>
            <person name="Hee Yim S."/>
            <person name="Yao X."/>
            <person name="Jordan D."/>
            <person name="Xiong Y."/>
            <person name="Ma Y."/>
            <person name="Lyapunov A.N."/>
            <person name="Chen G."/>
            <person name="Kulakova O.I."/>
            <person name="Sun Y."/>
            <person name="Lee S.G."/>
            <person name="Bronson R.T."/>
            <person name="Moskalev A.A."/>
            <person name="Sunyaev S.R."/>
            <person name="Zhang G."/>
            <person name="Krogh A."/>
            <person name="Wang J."/>
            <person name="Gladyshev V.N."/>
        </authorList>
    </citation>
    <scope>NUCLEOTIDE SEQUENCE [LARGE SCALE GENOMIC DNA]</scope>
</reference>
<name>S7MDQ5_MYOBR</name>
<dbReference type="EMBL" id="KE161207">
    <property type="protein sequence ID" value="EPQ02374.1"/>
    <property type="molecule type" value="Genomic_DNA"/>
</dbReference>
<organism evidence="1 2">
    <name type="scientific">Myotis brandtii</name>
    <name type="common">Brandt's bat</name>
    <dbReference type="NCBI Taxonomy" id="109478"/>
    <lineage>
        <taxon>Eukaryota</taxon>
        <taxon>Metazoa</taxon>
        <taxon>Chordata</taxon>
        <taxon>Craniata</taxon>
        <taxon>Vertebrata</taxon>
        <taxon>Euteleostomi</taxon>
        <taxon>Mammalia</taxon>
        <taxon>Eutheria</taxon>
        <taxon>Laurasiatheria</taxon>
        <taxon>Chiroptera</taxon>
        <taxon>Yangochiroptera</taxon>
        <taxon>Vespertilionidae</taxon>
        <taxon>Myotis</taxon>
    </lineage>
</organism>
<protein>
    <submittedName>
        <fullName evidence="1">Uncharacterized protein</fullName>
    </submittedName>
</protein>
<evidence type="ECO:0000313" key="2">
    <source>
        <dbReference type="Proteomes" id="UP000052978"/>
    </source>
</evidence>
<accession>S7MDQ5</accession>
<proteinExistence type="predicted"/>